<evidence type="ECO:0000313" key="1">
    <source>
        <dbReference type="EMBL" id="CAB4123162.1"/>
    </source>
</evidence>
<gene>
    <name evidence="1" type="ORF">UFOVP29_321</name>
</gene>
<reference evidence="1" key="1">
    <citation type="submission" date="2020-04" db="EMBL/GenBank/DDBJ databases">
        <authorList>
            <person name="Chiriac C."/>
            <person name="Salcher M."/>
            <person name="Ghai R."/>
            <person name="Kavagutti S V."/>
        </authorList>
    </citation>
    <scope>NUCLEOTIDE SEQUENCE</scope>
</reference>
<accession>A0A6J5KPR5</accession>
<protein>
    <submittedName>
        <fullName evidence="1">Uncharacterized protein</fullName>
    </submittedName>
</protein>
<organism evidence="1">
    <name type="scientific">uncultured Caudovirales phage</name>
    <dbReference type="NCBI Taxonomy" id="2100421"/>
    <lineage>
        <taxon>Viruses</taxon>
        <taxon>Duplodnaviria</taxon>
        <taxon>Heunggongvirae</taxon>
        <taxon>Uroviricota</taxon>
        <taxon>Caudoviricetes</taxon>
        <taxon>Peduoviridae</taxon>
        <taxon>Maltschvirus</taxon>
        <taxon>Maltschvirus maltsch</taxon>
    </lineage>
</organism>
<sequence>MKIITQYDVGYQFWVPRVVKRHTNMTMMLDGVEWNRMEETLEIVARHKQVQRIDLNVESADTIAVKYYCVTVSQQETDWPRIYDPQEMVFTDEQAALGAARAWRAEHGTEYHGFSGFDDLEDQ</sequence>
<dbReference type="EMBL" id="LR796167">
    <property type="protein sequence ID" value="CAB4123162.1"/>
    <property type="molecule type" value="Genomic_DNA"/>
</dbReference>
<name>A0A6J5KPR5_9CAUD</name>
<proteinExistence type="predicted"/>